<dbReference type="AlphaFoldDB" id="A0A8T1X8S2"/>
<evidence type="ECO:0000256" key="1">
    <source>
        <dbReference type="ARBA" id="ARBA00004409"/>
    </source>
</evidence>
<dbReference type="InterPro" id="IPR006011">
    <property type="entry name" value="Syntaxin_N"/>
</dbReference>
<dbReference type="SMART" id="SM00503">
    <property type="entry name" value="SynN"/>
    <property type="match status" value="1"/>
</dbReference>
<comment type="caution">
    <text evidence="13">The sequence shown here is derived from an EMBL/GenBank/DDBJ whole genome shotgun (WGS) entry which is preliminary data.</text>
</comment>
<evidence type="ECO:0000256" key="9">
    <source>
        <dbReference type="ARBA" id="ARBA00023136"/>
    </source>
</evidence>
<evidence type="ECO:0000256" key="7">
    <source>
        <dbReference type="ARBA" id="ARBA00023034"/>
    </source>
</evidence>
<dbReference type="PANTHER" id="PTHR19957">
    <property type="entry name" value="SYNTAXIN"/>
    <property type="match status" value="1"/>
</dbReference>
<evidence type="ECO:0000256" key="4">
    <source>
        <dbReference type="ARBA" id="ARBA00022692"/>
    </source>
</evidence>
<keyword evidence="6 11" id="KW-1133">Transmembrane helix</keyword>
<proteinExistence type="inferred from homology"/>
<dbReference type="GO" id="GO:0048278">
    <property type="term" value="P:vesicle docking"/>
    <property type="evidence" value="ECO:0007669"/>
    <property type="project" value="TreeGrafter"/>
</dbReference>
<keyword evidence="14" id="KW-1185">Reference proteome</keyword>
<comment type="similarity">
    <text evidence="2 10">Belongs to the syntaxin family.</text>
</comment>
<dbReference type="SMART" id="SM00397">
    <property type="entry name" value="t_SNARE"/>
    <property type="match status" value="1"/>
</dbReference>
<dbReference type="GO" id="GO:0006886">
    <property type="term" value="P:intracellular protein transport"/>
    <property type="evidence" value="ECO:0007669"/>
    <property type="project" value="InterPro"/>
</dbReference>
<keyword evidence="7" id="KW-0333">Golgi apparatus</keyword>
<dbReference type="PROSITE" id="PS50192">
    <property type="entry name" value="T_SNARE"/>
    <property type="match status" value="1"/>
</dbReference>
<organism evidence="13 14">
    <name type="scientific">Phytophthora boehmeriae</name>
    <dbReference type="NCBI Taxonomy" id="109152"/>
    <lineage>
        <taxon>Eukaryota</taxon>
        <taxon>Sar</taxon>
        <taxon>Stramenopiles</taxon>
        <taxon>Oomycota</taxon>
        <taxon>Peronosporomycetes</taxon>
        <taxon>Peronosporales</taxon>
        <taxon>Peronosporaceae</taxon>
        <taxon>Phytophthora</taxon>
    </lineage>
</organism>
<dbReference type="InterPro" id="IPR000727">
    <property type="entry name" value="T_SNARE_dom"/>
</dbReference>
<evidence type="ECO:0000256" key="10">
    <source>
        <dbReference type="RuleBase" id="RU003858"/>
    </source>
</evidence>
<protein>
    <submittedName>
        <fullName evidence="13">Syntaxin-16</fullName>
    </submittedName>
</protein>
<sequence>MATRDLTRSFLQLRADEKAKVLRRKNIVSHREEGNALIKSADQEATSVTIAPGWVDVVAGTNQHVARIKEMMEKLHKLHTSRLMVRFDGSESKYEQEIDQVTQEITDEFRSAEKGLRRMAQSDHSGEFSAADAKTRQNVQRALATQLQTLSGDFRKSQKTYLARVKNQKEGPVEFDFLAENEVKQKRRGDTGFTQAQITEVEIAEDLINERDQEIQRIATSITELATIFKELAVLVIDQGTILDRIDYNMEQVVEQTEKGIEELEKAEQTQKNSRPMKCIGLLLVMIFVMTVLLVLKHS</sequence>
<keyword evidence="8" id="KW-0175">Coiled coil</keyword>
<dbReference type="InterPro" id="IPR006012">
    <property type="entry name" value="Syntaxin/epimorphin_CS"/>
</dbReference>
<feature type="domain" description="T-SNARE coiled-coil homology" evidence="12">
    <location>
        <begin position="205"/>
        <end position="267"/>
    </location>
</feature>
<dbReference type="GO" id="GO:0005484">
    <property type="term" value="F:SNAP receptor activity"/>
    <property type="evidence" value="ECO:0007669"/>
    <property type="project" value="InterPro"/>
</dbReference>
<evidence type="ECO:0000256" key="11">
    <source>
        <dbReference type="SAM" id="Phobius"/>
    </source>
</evidence>
<dbReference type="OrthoDB" id="10251371at2759"/>
<dbReference type="EMBL" id="JAGDFL010000029">
    <property type="protein sequence ID" value="KAG7400463.1"/>
    <property type="molecule type" value="Genomic_DNA"/>
</dbReference>
<name>A0A8T1X8S2_9STRA</name>
<keyword evidence="9 11" id="KW-0472">Membrane</keyword>
<comment type="subcellular location">
    <subcellularLocation>
        <location evidence="1">Golgi apparatus membrane</location>
        <topology evidence="1">Single-pass type IV membrane protein</topology>
    </subcellularLocation>
</comment>
<reference evidence="13" key="1">
    <citation type="submission" date="2021-02" db="EMBL/GenBank/DDBJ databases">
        <authorList>
            <person name="Palmer J.M."/>
        </authorList>
    </citation>
    <scope>NUCLEOTIDE SEQUENCE</scope>
    <source>
        <strain evidence="13">SCRP23</strain>
    </source>
</reference>
<accession>A0A8T1X8S2</accession>
<dbReference type="Proteomes" id="UP000693981">
    <property type="component" value="Unassembled WGS sequence"/>
</dbReference>
<keyword evidence="3" id="KW-0813">Transport</keyword>
<dbReference type="GO" id="GO:0031201">
    <property type="term" value="C:SNARE complex"/>
    <property type="evidence" value="ECO:0007669"/>
    <property type="project" value="TreeGrafter"/>
</dbReference>
<dbReference type="InterPro" id="IPR045242">
    <property type="entry name" value="Syntaxin"/>
</dbReference>
<evidence type="ECO:0000313" key="14">
    <source>
        <dbReference type="Proteomes" id="UP000693981"/>
    </source>
</evidence>
<dbReference type="GO" id="GO:0000139">
    <property type="term" value="C:Golgi membrane"/>
    <property type="evidence" value="ECO:0007669"/>
    <property type="project" value="UniProtKB-SubCell"/>
</dbReference>
<dbReference type="GO" id="GO:0000149">
    <property type="term" value="F:SNARE binding"/>
    <property type="evidence" value="ECO:0007669"/>
    <property type="project" value="TreeGrafter"/>
</dbReference>
<evidence type="ECO:0000313" key="13">
    <source>
        <dbReference type="EMBL" id="KAG7400463.1"/>
    </source>
</evidence>
<dbReference type="Pfam" id="PF05739">
    <property type="entry name" value="SNARE"/>
    <property type="match status" value="1"/>
</dbReference>
<dbReference type="CDD" id="cd15845">
    <property type="entry name" value="SNARE_syntaxin16"/>
    <property type="match status" value="1"/>
</dbReference>
<dbReference type="GO" id="GO:0006906">
    <property type="term" value="P:vesicle fusion"/>
    <property type="evidence" value="ECO:0007669"/>
    <property type="project" value="TreeGrafter"/>
</dbReference>
<evidence type="ECO:0000259" key="12">
    <source>
        <dbReference type="PROSITE" id="PS50192"/>
    </source>
</evidence>
<evidence type="ECO:0000256" key="8">
    <source>
        <dbReference type="ARBA" id="ARBA00023054"/>
    </source>
</evidence>
<evidence type="ECO:0000256" key="2">
    <source>
        <dbReference type="ARBA" id="ARBA00009063"/>
    </source>
</evidence>
<keyword evidence="4 11" id="KW-0812">Transmembrane</keyword>
<dbReference type="PROSITE" id="PS00914">
    <property type="entry name" value="SYNTAXIN"/>
    <property type="match status" value="1"/>
</dbReference>
<evidence type="ECO:0000256" key="6">
    <source>
        <dbReference type="ARBA" id="ARBA00022989"/>
    </source>
</evidence>
<evidence type="ECO:0000256" key="5">
    <source>
        <dbReference type="ARBA" id="ARBA00022927"/>
    </source>
</evidence>
<evidence type="ECO:0000256" key="3">
    <source>
        <dbReference type="ARBA" id="ARBA00022448"/>
    </source>
</evidence>
<keyword evidence="5" id="KW-0653">Protein transport</keyword>
<dbReference type="PANTHER" id="PTHR19957:SF83">
    <property type="entry name" value="SYNTAXIN-16"/>
    <property type="match status" value="1"/>
</dbReference>
<gene>
    <name evidence="13" type="primary">STX16_2</name>
    <name evidence="13" type="ORF">PHYBOEH_005491</name>
</gene>
<feature type="transmembrane region" description="Helical" evidence="11">
    <location>
        <begin position="279"/>
        <end position="296"/>
    </location>
</feature>